<organism evidence="1">
    <name type="scientific">uncultured Caudovirales phage</name>
    <dbReference type="NCBI Taxonomy" id="2100421"/>
    <lineage>
        <taxon>Viruses</taxon>
        <taxon>Duplodnaviria</taxon>
        <taxon>Heunggongvirae</taxon>
        <taxon>Uroviricota</taxon>
        <taxon>Caudoviricetes</taxon>
        <taxon>Peduoviridae</taxon>
        <taxon>Maltschvirus</taxon>
        <taxon>Maltschvirus maltsch</taxon>
    </lineage>
</organism>
<gene>
    <name evidence="4" type="ORF">UFOVP1072_13</name>
    <name evidence="5" type="ORF">UFOVP1211_59</name>
    <name evidence="6" type="ORF">UFOVP1420_48</name>
    <name evidence="8" type="ORF">UFOVP1518_47</name>
    <name evidence="7" type="ORF">UFOVP1657_41</name>
    <name evidence="1" type="ORF">UFOVP475_60</name>
    <name evidence="2" type="ORF">UFOVP897_22</name>
    <name evidence="3" type="ORF">UFOVP984_60</name>
</gene>
<evidence type="ECO:0000313" key="6">
    <source>
        <dbReference type="EMBL" id="CAB4211878.1"/>
    </source>
</evidence>
<reference evidence="1" key="1">
    <citation type="submission" date="2020-04" db="EMBL/GenBank/DDBJ databases">
        <authorList>
            <person name="Chiriac C."/>
            <person name="Salcher M."/>
            <person name="Ghai R."/>
            <person name="Kavagutti S V."/>
        </authorList>
    </citation>
    <scope>NUCLEOTIDE SEQUENCE</scope>
</reference>
<evidence type="ECO:0000313" key="1">
    <source>
        <dbReference type="EMBL" id="CAB4145902.1"/>
    </source>
</evidence>
<dbReference type="EMBL" id="LR797514">
    <property type="protein sequence ID" value="CAB4222282.1"/>
    <property type="molecule type" value="Genomic_DNA"/>
</dbReference>
<dbReference type="EMBL" id="LR797376">
    <property type="protein sequence ID" value="CAB4211878.1"/>
    <property type="molecule type" value="Genomic_DNA"/>
</dbReference>
<proteinExistence type="predicted"/>
<dbReference type="EMBL" id="LR797018">
    <property type="protein sequence ID" value="CAB4181120.1"/>
    <property type="molecule type" value="Genomic_DNA"/>
</dbReference>
<accession>A0A6J5MI62</accession>
<evidence type="ECO:0000313" key="4">
    <source>
        <dbReference type="EMBL" id="CAB4181120.1"/>
    </source>
</evidence>
<dbReference type="EMBL" id="LR796460">
    <property type="protein sequence ID" value="CAB4145902.1"/>
    <property type="molecule type" value="Genomic_DNA"/>
</dbReference>
<evidence type="ECO:0000313" key="8">
    <source>
        <dbReference type="EMBL" id="CAB5227401.1"/>
    </source>
</evidence>
<evidence type="ECO:0000313" key="2">
    <source>
        <dbReference type="EMBL" id="CAB4169396.1"/>
    </source>
</evidence>
<sequence length="92" mass="10584">MEFFISYDIKAPSGDVLYTLDDVMLAITVTKSYGEIEYDIDGIYLSETTKINLLKSDDVWLKALGEKILKYAPDHPRFWDRLIDEYGDGPID</sequence>
<evidence type="ECO:0000313" key="5">
    <source>
        <dbReference type="EMBL" id="CAB4191617.1"/>
    </source>
</evidence>
<protein>
    <submittedName>
        <fullName evidence="1">Uncharacterized protein</fullName>
    </submittedName>
</protein>
<dbReference type="EMBL" id="LR796926">
    <property type="protein sequence ID" value="CAB4175879.1"/>
    <property type="molecule type" value="Genomic_DNA"/>
</dbReference>
<dbReference type="EMBL" id="LR797171">
    <property type="protein sequence ID" value="CAB4191617.1"/>
    <property type="molecule type" value="Genomic_DNA"/>
</dbReference>
<name>A0A6J5MI62_9CAUD</name>
<dbReference type="EMBL" id="LR798369">
    <property type="protein sequence ID" value="CAB5227401.1"/>
    <property type="molecule type" value="Genomic_DNA"/>
</dbReference>
<evidence type="ECO:0000313" key="7">
    <source>
        <dbReference type="EMBL" id="CAB4222282.1"/>
    </source>
</evidence>
<dbReference type="EMBL" id="LR796847">
    <property type="protein sequence ID" value="CAB4169396.1"/>
    <property type="molecule type" value="Genomic_DNA"/>
</dbReference>
<evidence type="ECO:0000313" key="3">
    <source>
        <dbReference type="EMBL" id="CAB4175879.1"/>
    </source>
</evidence>